<evidence type="ECO:0000259" key="2">
    <source>
        <dbReference type="Pfam" id="PF13577"/>
    </source>
</evidence>
<dbReference type="Gene3D" id="3.10.450.50">
    <property type="match status" value="1"/>
</dbReference>
<gene>
    <name evidence="3" type="ORF">A9W98_04200</name>
</gene>
<proteinExistence type="predicted"/>
<evidence type="ECO:0000313" key="4">
    <source>
        <dbReference type="Proteomes" id="UP000093757"/>
    </source>
</evidence>
<reference evidence="3 4" key="1">
    <citation type="submission" date="2016-06" db="EMBL/GenBank/DDBJ databases">
        <authorList>
            <person name="Kjaerup R.B."/>
            <person name="Dalgaard T.S."/>
            <person name="Juul-Madsen H.R."/>
        </authorList>
    </citation>
    <scope>NUCLEOTIDE SEQUENCE [LARGE SCALE GENOMIC DNA]</scope>
    <source>
        <strain evidence="3 4">1245752.6</strain>
    </source>
</reference>
<dbReference type="Proteomes" id="UP000093757">
    <property type="component" value="Unassembled WGS sequence"/>
</dbReference>
<sequence>MSTPSPKDVLAVILDEHALHKLVHAYCRAVDRGDLETLRSLYHEDAHDEHGAFSAGSVAAFIQTLAESRRFIRSMQHHVTTTNFAVSGSYAEGEIYSIATHTFTTGEGNSDLVIGGRYLDKYEKRLGVWKIAERRIVTDWARVNNPSVIDFSHPMTRETPTGSPGPDDPSHSYFTLIGTQS</sequence>
<dbReference type="AlphaFoldDB" id="A0A1A6B6Z7"/>
<comment type="caution">
    <text evidence="3">The sequence shown here is derived from an EMBL/GenBank/DDBJ whole genome shotgun (WGS) entry which is preliminary data.</text>
</comment>
<protein>
    <submittedName>
        <fullName evidence="3">DUF4440 domain-containing protein</fullName>
    </submittedName>
</protein>
<evidence type="ECO:0000256" key="1">
    <source>
        <dbReference type="SAM" id="MobiDB-lite"/>
    </source>
</evidence>
<dbReference type="SUPFAM" id="SSF54427">
    <property type="entry name" value="NTF2-like"/>
    <property type="match status" value="1"/>
</dbReference>
<dbReference type="EMBL" id="MAEM01000551">
    <property type="protein sequence ID" value="OBR98055.1"/>
    <property type="molecule type" value="Genomic_DNA"/>
</dbReference>
<dbReference type="OrthoDB" id="1492465at2"/>
<feature type="domain" description="SnoaL-like" evidence="2">
    <location>
        <begin position="13"/>
        <end position="135"/>
    </location>
</feature>
<feature type="region of interest" description="Disordered" evidence="1">
    <location>
        <begin position="151"/>
        <end position="172"/>
    </location>
</feature>
<accession>A0A1A6B6Z7</accession>
<name>A0A1A6B6Z7_MYCGO</name>
<dbReference type="Pfam" id="PF13577">
    <property type="entry name" value="SnoaL_4"/>
    <property type="match status" value="1"/>
</dbReference>
<dbReference type="InterPro" id="IPR032710">
    <property type="entry name" value="NTF2-like_dom_sf"/>
</dbReference>
<evidence type="ECO:0000313" key="3">
    <source>
        <dbReference type="EMBL" id="OBR98055.1"/>
    </source>
</evidence>
<organism evidence="3 4">
    <name type="scientific">Mycobacterium gordonae</name>
    <dbReference type="NCBI Taxonomy" id="1778"/>
    <lineage>
        <taxon>Bacteria</taxon>
        <taxon>Bacillati</taxon>
        <taxon>Actinomycetota</taxon>
        <taxon>Actinomycetes</taxon>
        <taxon>Mycobacteriales</taxon>
        <taxon>Mycobacteriaceae</taxon>
        <taxon>Mycobacterium</taxon>
    </lineage>
</organism>
<dbReference type="RefSeq" id="WP_065137462.1">
    <property type="nucleotide sequence ID" value="NZ_JANFXG010000248.1"/>
</dbReference>
<dbReference type="CDD" id="cd00531">
    <property type="entry name" value="NTF2_like"/>
    <property type="match status" value="1"/>
</dbReference>
<dbReference type="InterPro" id="IPR037401">
    <property type="entry name" value="SnoaL-like"/>
</dbReference>